<accession>A0A392NK99</accession>
<feature type="non-terminal residue" evidence="1">
    <location>
        <position position="1"/>
    </location>
</feature>
<dbReference type="PANTHER" id="PTHR33320">
    <property type="entry name" value="METHIONYL-TRNA SYNTHETASE"/>
    <property type="match status" value="1"/>
</dbReference>
<reference evidence="1 2" key="1">
    <citation type="journal article" date="2018" name="Front. Plant Sci.">
        <title>Red Clover (Trifolium pratense) and Zigzag Clover (T. medium) - A Picture of Genomic Similarities and Differences.</title>
        <authorList>
            <person name="Dluhosova J."/>
            <person name="Istvanek J."/>
            <person name="Nedelnik J."/>
            <person name="Repkova J."/>
        </authorList>
    </citation>
    <scope>NUCLEOTIDE SEQUENCE [LARGE SCALE GENOMIC DNA]</scope>
    <source>
        <strain evidence="2">cv. 10/8</strain>
        <tissue evidence="1">Leaf</tissue>
    </source>
</reference>
<dbReference type="GO" id="GO:0004812">
    <property type="term" value="F:aminoacyl-tRNA ligase activity"/>
    <property type="evidence" value="ECO:0007669"/>
    <property type="project" value="UniProtKB-KW"/>
</dbReference>
<dbReference type="PANTHER" id="PTHR33320:SF32">
    <property type="entry name" value="METHIONYL-TRNA SYNTHETASE"/>
    <property type="match status" value="1"/>
</dbReference>
<keyword evidence="2" id="KW-1185">Reference proteome</keyword>
<name>A0A392NK99_9FABA</name>
<dbReference type="EMBL" id="LXQA010042867">
    <property type="protein sequence ID" value="MCI00327.1"/>
    <property type="molecule type" value="Genomic_DNA"/>
</dbReference>
<evidence type="ECO:0000313" key="2">
    <source>
        <dbReference type="Proteomes" id="UP000265520"/>
    </source>
</evidence>
<keyword evidence="1" id="KW-0030">Aminoacyl-tRNA synthetase</keyword>
<protein>
    <submittedName>
        <fullName evidence="1">Methionyl-tRNA synthetase</fullName>
    </submittedName>
</protein>
<dbReference type="Proteomes" id="UP000265520">
    <property type="component" value="Unassembled WGS sequence"/>
</dbReference>
<comment type="caution">
    <text evidence="1">The sequence shown here is derived from an EMBL/GenBank/DDBJ whole genome shotgun (WGS) entry which is preliminary data.</text>
</comment>
<keyword evidence="1" id="KW-0436">Ligase</keyword>
<dbReference type="AlphaFoldDB" id="A0A392NK99"/>
<sequence>DEREVSRRPAHWSCDYCGGMVQIVEVDSQWNFCFLPLCHKTKRRHYCTKCSKKFNNVTYYKPHKESTTSLEERSTTQVRSCTIAG</sequence>
<evidence type="ECO:0000313" key="1">
    <source>
        <dbReference type="EMBL" id="MCI00327.1"/>
    </source>
</evidence>
<proteinExistence type="predicted"/>
<organism evidence="1 2">
    <name type="scientific">Trifolium medium</name>
    <dbReference type="NCBI Taxonomy" id="97028"/>
    <lineage>
        <taxon>Eukaryota</taxon>
        <taxon>Viridiplantae</taxon>
        <taxon>Streptophyta</taxon>
        <taxon>Embryophyta</taxon>
        <taxon>Tracheophyta</taxon>
        <taxon>Spermatophyta</taxon>
        <taxon>Magnoliopsida</taxon>
        <taxon>eudicotyledons</taxon>
        <taxon>Gunneridae</taxon>
        <taxon>Pentapetalae</taxon>
        <taxon>rosids</taxon>
        <taxon>fabids</taxon>
        <taxon>Fabales</taxon>
        <taxon>Fabaceae</taxon>
        <taxon>Papilionoideae</taxon>
        <taxon>50 kb inversion clade</taxon>
        <taxon>NPAAA clade</taxon>
        <taxon>Hologalegina</taxon>
        <taxon>IRL clade</taxon>
        <taxon>Trifolieae</taxon>
        <taxon>Trifolium</taxon>
    </lineage>
</organism>